<dbReference type="GO" id="GO:0016791">
    <property type="term" value="F:phosphatase activity"/>
    <property type="evidence" value="ECO:0007669"/>
    <property type="project" value="TreeGrafter"/>
</dbReference>
<dbReference type="InterPro" id="IPR006357">
    <property type="entry name" value="HAD-SF_hydro_IIA"/>
</dbReference>
<protein>
    <submittedName>
        <fullName evidence="1">HAD-IIA family hydrolase</fullName>
    </submittedName>
</protein>
<dbReference type="KEGG" id="aqg:HRU87_04390"/>
<dbReference type="SUPFAM" id="SSF56784">
    <property type="entry name" value="HAD-like"/>
    <property type="match status" value="1"/>
</dbReference>
<dbReference type="EMBL" id="CP054056">
    <property type="protein sequence ID" value="QKJ25422.1"/>
    <property type="molecule type" value="Genomic_DNA"/>
</dbReference>
<proteinExistence type="predicted"/>
<name>A0A7D4Q6K4_9MICO</name>
<dbReference type="PANTHER" id="PTHR19288:SF95">
    <property type="entry name" value="D-GLYCEROL 3-PHOSPHATE PHOSPHATASE"/>
    <property type="match status" value="1"/>
</dbReference>
<dbReference type="AlphaFoldDB" id="A0A7D4Q6K4"/>
<dbReference type="InterPro" id="IPR023214">
    <property type="entry name" value="HAD_sf"/>
</dbReference>
<dbReference type="Pfam" id="PF13242">
    <property type="entry name" value="Hydrolase_like"/>
    <property type="match status" value="1"/>
</dbReference>
<dbReference type="Proteomes" id="UP000501003">
    <property type="component" value="Chromosome"/>
</dbReference>
<dbReference type="PANTHER" id="PTHR19288">
    <property type="entry name" value="4-NITROPHENYLPHOSPHATASE-RELATED"/>
    <property type="match status" value="1"/>
</dbReference>
<dbReference type="NCBIfam" id="TIGR01460">
    <property type="entry name" value="HAD-SF-IIA"/>
    <property type="match status" value="1"/>
</dbReference>
<gene>
    <name evidence="1" type="ORF">HRU87_04390</name>
</gene>
<evidence type="ECO:0000313" key="2">
    <source>
        <dbReference type="Proteomes" id="UP000501003"/>
    </source>
</evidence>
<organism evidence="1 2">
    <name type="scientific">Aquiluna borgnonia</name>
    <dbReference type="NCBI Taxonomy" id="2499157"/>
    <lineage>
        <taxon>Bacteria</taxon>
        <taxon>Bacillati</taxon>
        <taxon>Actinomycetota</taxon>
        <taxon>Actinomycetes</taxon>
        <taxon>Micrococcales</taxon>
        <taxon>Microbacteriaceae</taxon>
        <taxon>Luna cluster</taxon>
        <taxon>Luna-1 subcluster</taxon>
        <taxon>Aquiluna</taxon>
    </lineage>
</organism>
<keyword evidence="2" id="KW-1185">Reference proteome</keyword>
<reference evidence="1 2" key="1">
    <citation type="submission" date="2020-05" db="EMBL/GenBank/DDBJ databases">
        <title>Aquirufa sp. strain 15G-AUS-rot a new Aquirufa species.</title>
        <authorList>
            <person name="Pitt A."/>
            <person name="Hahn M.W."/>
        </authorList>
    </citation>
    <scope>NUCLEOTIDE SEQUENCE [LARGE SCALE GENOMIC DNA]</scope>
    <source>
        <strain evidence="1 2">15G-AUS-rot</strain>
    </source>
</reference>
<dbReference type="GO" id="GO:0005737">
    <property type="term" value="C:cytoplasm"/>
    <property type="evidence" value="ECO:0007669"/>
    <property type="project" value="TreeGrafter"/>
</dbReference>
<evidence type="ECO:0000313" key="1">
    <source>
        <dbReference type="EMBL" id="QKJ25422.1"/>
    </source>
</evidence>
<sequence length="401" mass="42502">MATSLSESAPRGIAPNGPIAQRQILIQQPVSVHAAPIAQIPAESPSESSRIVAVDQEETSLTGPSRVVVSSRGVTVANLVEGYDSLLLDLDGVVYLGSKAVDHAVESINLAQRQGVKIGYVTNNASRRPEAIAQQLQGFGLSALPNDVVGSARAAVKMLATRIPAGSKVLVVGGEGLIFEVREAGFTVVDSASELPVAVIQGFSPEVGWRQLAEASYAIQRGAIWIATNQDWTIPREDGIAPGNGTLVSAVHTAVGILPDFAGKPFRPIFESAIEQLGVKKPLMIGDRIDTDIKGGVGFGIDTACVMTGIATRKELLAAKPDERPTYILGDLKELFQDYPKPKITRSGVKFGREEVQLIGTKVLLVSGDPRSLNALRAACQVIWNSPIPIYGLDVEAALYE</sequence>
<dbReference type="Gene3D" id="3.40.50.1000">
    <property type="entry name" value="HAD superfamily/HAD-like"/>
    <property type="match status" value="2"/>
</dbReference>
<keyword evidence="1" id="KW-0378">Hydrolase</keyword>
<dbReference type="Pfam" id="PF13344">
    <property type="entry name" value="Hydrolase_6"/>
    <property type="match status" value="1"/>
</dbReference>
<accession>A0A7D4Q6K4</accession>
<dbReference type="InterPro" id="IPR036412">
    <property type="entry name" value="HAD-like_sf"/>
</dbReference>